<keyword evidence="2" id="KW-1185">Reference proteome</keyword>
<evidence type="ECO:0000313" key="2">
    <source>
        <dbReference type="Proteomes" id="UP000799324"/>
    </source>
</evidence>
<reference evidence="1" key="1">
    <citation type="journal article" date="2020" name="Stud. Mycol.">
        <title>101 Dothideomycetes genomes: a test case for predicting lifestyles and emergence of pathogens.</title>
        <authorList>
            <person name="Haridas S."/>
            <person name="Albert R."/>
            <person name="Binder M."/>
            <person name="Bloem J."/>
            <person name="Labutti K."/>
            <person name="Salamov A."/>
            <person name="Andreopoulos B."/>
            <person name="Baker S."/>
            <person name="Barry K."/>
            <person name="Bills G."/>
            <person name="Bluhm B."/>
            <person name="Cannon C."/>
            <person name="Castanera R."/>
            <person name="Culley D."/>
            <person name="Daum C."/>
            <person name="Ezra D."/>
            <person name="Gonzalez J."/>
            <person name="Henrissat B."/>
            <person name="Kuo A."/>
            <person name="Liang C."/>
            <person name="Lipzen A."/>
            <person name="Lutzoni F."/>
            <person name="Magnuson J."/>
            <person name="Mondo S."/>
            <person name="Nolan M."/>
            <person name="Ohm R."/>
            <person name="Pangilinan J."/>
            <person name="Park H.-J."/>
            <person name="Ramirez L."/>
            <person name="Alfaro M."/>
            <person name="Sun H."/>
            <person name="Tritt A."/>
            <person name="Yoshinaga Y."/>
            <person name="Zwiers L.-H."/>
            <person name="Turgeon B."/>
            <person name="Goodwin S."/>
            <person name="Spatafora J."/>
            <person name="Crous P."/>
            <person name="Grigoriev I."/>
        </authorList>
    </citation>
    <scope>NUCLEOTIDE SEQUENCE</scope>
    <source>
        <strain evidence="1">CBS 122681</strain>
    </source>
</reference>
<evidence type="ECO:0000313" key="1">
    <source>
        <dbReference type="EMBL" id="KAF2648570.1"/>
    </source>
</evidence>
<gene>
    <name evidence="1" type="ORF">K491DRAFT_722461</name>
</gene>
<organism evidence="1 2">
    <name type="scientific">Lophiostoma macrostomum CBS 122681</name>
    <dbReference type="NCBI Taxonomy" id="1314788"/>
    <lineage>
        <taxon>Eukaryota</taxon>
        <taxon>Fungi</taxon>
        <taxon>Dikarya</taxon>
        <taxon>Ascomycota</taxon>
        <taxon>Pezizomycotina</taxon>
        <taxon>Dothideomycetes</taxon>
        <taxon>Pleosporomycetidae</taxon>
        <taxon>Pleosporales</taxon>
        <taxon>Lophiostomataceae</taxon>
        <taxon>Lophiostoma</taxon>
    </lineage>
</organism>
<sequence length="105" mass="11418">MAAQQKPGPQASTAMVQTEIVMGSQAAIEEQPSITPTEAHFPFLRLPGELRNKIYAYAVGGHVIDVRSYDLLVARNTKIHKSVMTKDLSFCLANLSGSSRKLMGT</sequence>
<dbReference type="OrthoDB" id="5413827at2759"/>
<protein>
    <submittedName>
        <fullName evidence="1">Uncharacterized protein</fullName>
    </submittedName>
</protein>
<proteinExistence type="predicted"/>
<dbReference type="Proteomes" id="UP000799324">
    <property type="component" value="Unassembled WGS sequence"/>
</dbReference>
<dbReference type="EMBL" id="MU004532">
    <property type="protein sequence ID" value="KAF2648570.1"/>
    <property type="molecule type" value="Genomic_DNA"/>
</dbReference>
<name>A0A6A6SLT4_9PLEO</name>
<accession>A0A6A6SLT4</accession>
<dbReference type="AlphaFoldDB" id="A0A6A6SLT4"/>